<dbReference type="EMBL" id="JAIUJR010000001">
    <property type="protein sequence ID" value="MCA0130995.1"/>
    <property type="molecule type" value="Genomic_DNA"/>
</dbReference>
<evidence type="ECO:0000313" key="3">
    <source>
        <dbReference type="EMBL" id="MCA0130995.1"/>
    </source>
</evidence>
<comment type="caution">
    <text evidence="3">The sequence shown here is derived from an EMBL/GenBank/DDBJ whole genome shotgun (WGS) entry which is preliminary data.</text>
</comment>
<evidence type="ECO:0000256" key="2">
    <source>
        <dbReference type="HAMAP-Rule" id="MF_00795"/>
    </source>
</evidence>
<dbReference type="PANTHER" id="PTHR12598:SF0">
    <property type="entry name" value="COPPER HOMEOSTASIS PROTEIN CUTC HOMOLOG"/>
    <property type="match status" value="1"/>
</dbReference>
<dbReference type="RefSeq" id="WP_224523711.1">
    <property type="nucleotide sequence ID" value="NZ_JAIUJR010000001.1"/>
</dbReference>
<organism evidence="3 4">
    <name type="scientific">Winogradskyella alexanderae</name>
    <dbReference type="NCBI Taxonomy" id="2877123"/>
    <lineage>
        <taxon>Bacteria</taxon>
        <taxon>Pseudomonadati</taxon>
        <taxon>Bacteroidota</taxon>
        <taxon>Flavobacteriia</taxon>
        <taxon>Flavobacteriales</taxon>
        <taxon>Flavobacteriaceae</taxon>
        <taxon>Winogradskyella</taxon>
    </lineage>
</organism>
<sequence>MLLEICANSFQSAKNAQEAGAHRIELCQELSVGGLTPSYGLLRLVKEKLHIPIHILIRPRSGNFIYTAEEFEQMQKDIALCRELNFDGIVSGILKKDKTIDIERTKALIDLARPLSFTFHRAFDEVMNPLIALKQLIELGVERVLTSGQKSSAEQGIELLKHLKTQSKGEIIIMPGSGINASNLNVFKANAFSEIHSSASSKVSQSESLFSEDQTVSDINKIRTILHAI</sequence>
<name>A0ABS7XMK5_9FLAO</name>
<proteinExistence type="inferred from homology"/>
<dbReference type="SUPFAM" id="SSF110395">
    <property type="entry name" value="CutC-like"/>
    <property type="match status" value="1"/>
</dbReference>
<dbReference type="InterPro" id="IPR005627">
    <property type="entry name" value="CutC-like"/>
</dbReference>
<comment type="caution">
    <text evidence="2">Once thought to be involved in copper homeostasis, experiments in E.coli have shown this is not the case.</text>
</comment>
<evidence type="ECO:0000256" key="1">
    <source>
        <dbReference type="ARBA" id="ARBA00007768"/>
    </source>
</evidence>
<reference evidence="4" key="1">
    <citation type="submission" date="2023-07" db="EMBL/GenBank/DDBJ databases">
        <authorList>
            <person name="Yue Y."/>
        </authorList>
    </citation>
    <scope>NUCLEOTIDE SEQUENCE [LARGE SCALE GENOMIC DNA]</scope>
    <source>
        <strain evidence="4">D23</strain>
    </source>
</reference>
<comment type="subcellular location">
    <subcellularLocation>
        <location evidence="2">Cytoplasm</location>
    </subcellularLocation>
</comment>
<protein>
    <recommendedName>
        <fullName evidence="2">PF03932 family protein CutC</fullName>
    </recommendedName>
</protein>
<dbReference type="Gene3D" id="3.20.20.380">
    <property type="entry name" value="Copper homeostasis (CutC) domain"/>
    <property type="match status" value="1"/>
</dbReference>
<accession>A0ABS7XMK5</accession>
<gene>
    <name evidence="2" type="primary">cutC</name>
    <name evidence="3" type="ORF">LBU54_00240</name>
</gene>
<dbReference type="PANTHER" id="PTHR12598">
    <property type="entry name" value="COPPER HOMEOSTASIS PROTEIN CUTC"/>
    <property type="match status" value="1"/>
</dbReference>
<evidence type="ECO:0000313" key="4">
    <source>
        <dbReference type="Proteomes" id="UP001198901"/>
    </source>
</evidence>
<dbReference type="HAMAP" id="MF_00795">
    <property type="entry name" value="CutC"/>
    <property type="match status" value="1"/>
</dbReference>
<dbReference type="InterPro" id="IPR036822">
    <property type="entry name" value="CutC-like_dom_sf"/>
</dbReference>
<dbReference type="Proteomes" id="UP001198901">
    <property type="component" value="Unassembled WGS sequence"/>
</dbReference>
<comment type="similarity">
    <text evidence="1 2">Belongs to the CutC family.</text>
</comment>
<dbReference type="Pfam" id="PF03932">
    <property type="entry name" value="CutC"/>
    <property type="match status" value="1"/>
</dbReference>
<keyword evidence="2" id="KW-0963">Cytoplasm</keyword>
<keyword evidence="4" id="KW-1185">Reference proteome</keyword>